<feature type="region of interest" description="Disordered" evidence="1">
    <location>
        <begin position="1"/>
        <end position="33"/>
    </location>
</feature>
<evidence type="ECO:0000256" key="1">
    <source>
        <dbReference type="SAM" id="MobiDB-lite"/>
    </source>
</evidence>
<accession>K3ZLS0</accession>
<feature type="compositionally biased region" description="Acidic residues" evidence="1">
    <location>
        <begin position="22"/>
        <end position="33"/>
    </location>
</feature>
<proteinExistence type="predicted"/>
<reference evidence="2 4" key="1">
    <citation type="journal article" date="2012" name="Nat. Biotechnol.">
        <title>Reference genome sequence of the model plant Setaria.</title>
        <authorList>
            <person name="Bennetzen J.L."/>
            <person name="Schmutz J."/>
            <person name="Wang H."/>
            <person name="Percifield R."/>
            <person name="Hawkins J."/>
            <person name="Pontaroli A.C."/>
            <person name="Estep M."/>
            <person name="Feng L."/>
            <person name="Vaughn J.N."/>
            <person name="Grimwood J."/>
            <person name="Jenkins J."/>
            <person name="Barry K."/>
            <person name="Lindquist E."/>
            <person name="Hellsten U."/>
            <person name="Deshpande S."/>
            <person name="Wang X."/>
            <person name="Wu X."/>
            <person name="Mitros T."/>
            <person name="Triplett J."/>
            <person name="Yang X."/>
            <person name="Ye C.Y."/>
            <person name="Mauro-Herrera M."/>
            <person name="Wang L."/>
            <person name="Li P."/>
            <person name="Sharma M."/>
            <person name="Sharma R."/>
            <person name="Ronald P.C."/>
            <person name="Panaud O."/>
            <person name="Kellogg E.A."/>
            <person name="Brutnell T.P."/>
            <person name="Doust A.N."/>
            <person name="Tuskan G.A."/>
            <person name="Rokhsar D."/>
            <person name="Devos K.M."/>
        </authorList>
    </citation>
    <scope>NUCLEOTIDE SEQUENCE [LARGE SCALE GENOMIC DNA]</scope>
    <source>
        <strain evidence="4">cv. Yugu1</strain>
        <strain evidence="2">Yugu1</strain>
    </source>
</reference>
<gene>
    <name evidence="2" type="ORF">SETIT_8G025200v2</name>
</gene>
<evidence type="ECO:0000313" key="4">
    <source>
        <dbReference type="Proteomes" id="UP000004995"/>
    </source>
</evidence>
<dbReference type="EMBL" id="AGNK02004616">
    <property type="status" value="NOT_ANNOTATED_CDS"/>
    <property type="molecule type" value="Genomic_DNA"/>
</dbReference>
<dbReference type="Gramene" id="KQK93496">
    <property type="protein sequence ID" value="KQK93496"/>
    <property type="gene ID" value="SETIT_027531mg"/>
</dbReference>
<dbReference type="Proteomes" id="UP000004995">
    <property type="component" value="Unassembled WGS sequence"/>
</dbReference>
<reference evidence="2" key="2">
    <citation type="submission" date="2015-07" db="EMBL/GenBank/DDBJ databases">
        <authorList>
            <person name="Noorani M."/>
        </authorList>
    </citation>
    <scope>NUCLEOTIDE SEQUENCE</scope>
    <source>
        <strain evidence="2">Yugu1</strain>
    </source>
</reference>
<protein>
    <submittedName>
        <fullName evidence="2 3">Uncharacterized protein</fullName>
    </submittedName>
</protein>
<dbReference type="STRING" id="4555.K3ZLS0"/>
<evidence type="ECO:0000313" key="3">
    <source>
        <dbReference type="EnsemblPlants" id="KQK93496"/>
    </source>
</evidence>
<keyword evidence="4" id="KW-1185">Reference proteome</keyword>
<dbReference type="EnsemblPlants" id="KQK93496">
    <property type="protein sequence ID" value="KQK93496"/>
    <property type="gene ID" value="SETIT_027531mg"/>
</dbReference>
<name>K3ZLS0_SETIT</name>
<sequence length="146" mass="16950">MASPVAQLRYPNPSGDYSDPVGEFEDDDEDREVEDDPIDYEITCPGQSFTKKQEEEISLIWMDRHIKLNAEFSELCNEILSQGDDDVTFPPKPLKVLPETTYPCIRRGYCYHREYMTTDASRTKSTLGFRSPQQMMQHHPKLKGHF</sequence>
<reference evidence="3" key="3">
    <citation type="submission" date="2018-08" db="UniProtKB">
        <authorList>
            <consortium name="EnsemblPlants"/>
        </authorList>
    </citation>
    <scope>IDENTIFICATION</scope>
    <source>
        <strain evidence="3">Yugu1</strain>
    </source>
</reference>
<evidence type="ECO:0000313" key="2">
    <source>
        <dbReference type="EMBL" id="RCV36973.1"/>
    </source>
</evidence>
<dbReference type="AlphaFoldDB" id="K3ZLS0"/>
<dbReference type="HOGENOM" id="CLU_1780674_0_0_1"/>
<organism evidence="2">
    <name type="scientific">Setaria italica</name>
    <name type="common">Foxtail millet</name>
    <name type="synonym">Panicum italicum</name>
    <dbReference type="NCBI Taxonomy" id="4555"/>
    <lineage>
        <taxon>Eukaryota</taxon>
        <taxon>Viridiplantae</taxon>
        <taxon>Streptophyta</taxon>
        <taxon>Embryophyta</taxon>
        <taxon>Tracheophyta</taxon>
        <taxon>Spermatophyta</taxon>
        <taxon>Magnoliopsida</taxon>
        <taxon>Liliopsida</taxon>
        <taxon>Poales</taxon>
        <taxon>Poaceae</taxon>
        <taxon>PACMAD clade</taxon>
        <taxon>Panicoideae</taxon>
        <taxon>Panicodae</taxon>
        <taxon>Paniceae</taxon>
        <taxon>Cenchrinae</taxon>
        <taxon>Setaria</taxon>
    </lineage>
</organism>
<dbReference type="EMBL" id="CM003535">
    <property type="protein sequence ID" value="RCV36973.1"/>
    <property type="molecule type" value="Genomic_DNA"/>
</dbReference>
<dbReference type="OrthoDB" id="677498at2759"/>